<dbReference type="Proteomes" id="UP001490330">
    <property type="component" value="Unassembled WGS sequence"/>
</dbReference>
<keyword evidence="4 11" id="KW-0812">Transmembrane</keyword>
<evidence type="ECO:0000313" key="15">
    <source>
        <dbReference type="Proteomes" id="UP001490330"/>
    </source>
</evidence>
<evidence type="ECO:0000256" key="11">
    <source>
        <dbReference type="SAM" id="Phobius"/>
    </source>
</evidence>
<evidence type="ECO:0000256" key="9">
    <source>
        <dbReference type="ARBA" id="ARBA00029829"/>
    </source>
</evidence>
<evidence type="ECO:0000313" key="14">
    <source>
        <dbReference type="EMBL" id="MER6909636.1"/>
    </source>
</evidence>
<proteinExistence type="predicted"/>
<evidence type="ECO:0000259" key="12">
    <source>
        <dbReference type="Pfam" id="PF10099"/>
    </source>
</evidence>
<evidence type="ECO:0000256" key="8">
    <source>
        <dbReference type="ARBA" id="ARBA00023163"/>
    </source>
</evidence>
<keyword evidence="15" id="KW-1185">Reference proteome</keyword>
<evidence type="ECO:0000256" key="5">
    <source>
        <dbReference type="ARBA" id="ARBA00022989"/>
    </source>
</evidence>
<keyword evidence="6" id="KW-0805">Transcription regulation</keyword>
<dbReference type="InterPro" id="IPR041916">
    <property type="entry name" value="Anti_sigma_zinc_sf"/>
</dbReference>
<comment type="subcellular location">
    <subcellularLocation>
        <location evidence="2">Cell membrane</location>
    </subcellularLocation>
    <subcellularLocation>
        <location evidence="1">Membrane</location>
        <topology evidence="1">Single-pass membrane protein</topology>
    </subcellularLocation>
</comment>
<dbReference type="RefSeq" id="WP_350725672.1">
    <property type="nucleotide sequence ID" value="NZ_JBEPCO010000075.1"/>
</dbReference>
<evidence type="ECO:0000256" key="3">
    <source>
        <dbReference type="ARBA" id="ARBA00022475"/>
    </source>
</evidence>
<feature type="domain" description="Putative zinc-finger" evidence="13">
    <location>
        <begin position="8"/>
        <end position="38"/>
    </location>
</feature>
<dbReference type="InterPro" id="IPR018764">
    <property type="entry name" value="RskA_C"/>
</dbReference>
<evidence type="ECO:0000256" key="6">
    <source>
        <dbReference type="ARBA" id="ARBA00023015"/>
    </source>
</evidence>
<protein>
    <recommendedName>
        <fullName evidence="10">Regulator of SigK</fullName>
    </recommendedName>
    <alternativeName>
        <fullName evidence="9">Sigma-K anti-sigma factor RskA</fullName>
    </alternativeName>
</protein>
<dbReference type="EMBL" id="JBEPCV010000073">
    <property type="protein sequence ID" value="MER6909636.1"/>
    <property type="molecule type" value="Genomic_DNA"/>
</dbReference>
<accession>A0ABV1VT10</accession>
<reference evidence="14 15" key="1">
    <citation type="submission" date="2024-06" db="EMBL/GenBank/DDBJ databases">
        <title>The Natural Products Discovery Center: Release of the First 8490 Sequenced Strains for Exploring Actinobacteria Biosynthetic Diversity.</title>
        <authorList>
            <person name="Kalkreuter E."/>
            <person name="Kautsar S.A."/>
            <person name="Yang D."/>
            <person name="Bader C.D."/>
            <person name="Teijaro C.N."/>
            <person name="Fluegel L."/>
            <person name="Davis C.M."/>
            <person name="Simpson J.R."/>
            <person name="Lauterbach L."/>
            <person name="Steele A.D."/>
            <person name="Gui C."/>
            <person name="Meng S."/>
            <person name="Li G."/>
            <person name="Viehrig K."/>
            <person name="Ye F."/>
            <person name="Su P."/>
            <person name="Kiefer A.F."/>
            <person name="Nichols A."/>
            <person name="Cepeda A.J."/>
            <person name="Yan W."/>
            <person name="Fan B."/>
            <person name="Jiang Y."/>
            <person name="Adhikari A."/>
            <person name="Zheng C.-J."/>
            <person name="Schuster L."/>
            <person name="Cowan T.M."/>
            <person name="Smanski M.J."/>
            <person name="Chevrette M.G."/>
            <person name="De Carvalho L.P.S."/>
            <person name="Shen B."/>
        </authorList>
    </citation>
    <scope>NUCLEOTIDE SEQUENCE [LARGE SCALE GENOMIC DNA]</scope>
    <source>
        <strain evidence="14 15">NPDC000632</strain>
    </source>
</reference>
<dbReference type="Pfam" id="PF13490">
    <property type="entry name" value="zf-HC2"/>
    <property type="match status" value="1"/>
</dbReference>
<name>A0ABV1VT10_9ACTN</name>
<gene>
    <name evidence="14" type="ORF">ABT322_39180</name>
</gene>
<evidence type="ECO:0000256" key="4">
    <source>
        <dbReference type="ARBA" id="ARBA00022692"/>
    </source>
</evidence>
<feature type="domain" description="Anti-sigma K factor RskA C-terminal" evidence="12">
    <location>
        <begin position="96"/>
        <end position="236"/>
    </location>
</feature>
<evidence type="ECO:0000256" key="2">
    <source>
        <dbReference type="ARBA" id="ARBA00004236"/>
    </source>
</evidence>
<keyword evidence="5 11" id="KW-1133">Transmembrane helix</keyword>
<dbReference type="PANTHER" id="PTHR37461:SF1">
    <property type="entry name" value="ANTI-SIGMA-K FACTOR RSKA"/>
    <property type="match status" value="1"/>
</dbReference>
<dbReference type="InterPro" id="IPR027383">
    <property type="entry name" value="Znf_put"/>
</dbReference>
<keyword evidence="3" id="KW-1003">Cell membrane</keyword>
<dbReference type="PANTHER" id="PTHR37461">
    <property type="entry name" value="ANTI-SIGMA-K FACTOR RSKA"/>
    <property type="match status" value="1"/>
</dbReference>
<feature type="transmembrane region" description="Helical" evidence="11">
    <location>
        <begin position="93"/>
        <end position="111"/>
    </location>
</feature>
<sequence>MTSREDSHLALGAYVLHALPPAEEAAFENHLAGCKTCRQEVAALQETLSALAAMYTAPVEPHVKARTLDAVTRVSQDRSRRQHRAAGRRARDFVLAVAVAAVAALGGVATWQHAQAEDARALAAQARSTSHALTDVTTAPDATLHTAELAGGGTAAVVVSRDQGRAVFTAQDLPTLTGNKVYELWYAAETGALRPAGLMHGTGEYYAHAMEGPLAGAVAVGITIEPAGGSDQPTTDTLGIITLTA</sequence>
<dbReference type="InterPro" id="IPR051474">
    <property type="entry name" value="Anti-sigma-K/W_factor"/>
</dbReference>
<comment type="caution">
    <text evidence="14">The sequence shown here is derived from an EMBL/GenBank/DDBJ whole genome shotgun (WGS) entry which is preliminary data.</text>
</comment>
<keyword evidence="8" id="KW-0804">Transcription</keyword>
<evidence type="ECO:0000256" key="7">
    <source>
        <dbReference type="ARBA" id="ARBA00023136"/>
    </source>
</evidence>
<dbReference type="Gene3D" id="1.10.10.1320">
    <property type="entry name" value="Anti-sigma factor, zinc-finger domain"/>
    <property type="match status" value="1"/>
</dbReference>
<evidence type="ECO:0000259" key="13">
    <source>
        <dbReference type="Pfam" id="PF13490"/>
    </source>
</evidence>
<keyword evidence="7 11" id="KW-0472">Membrane</keyword>
<organism evidence="14 15">
    <name type="scientific">Streptomyces flaveolus</name>
    <dbReference type="NCBI Taxonomy" id="67297"/>
    <lineage>
        <taxon>Bacteria</taxon>
        <taxon>Bacillati</taxon>
        <taxon>Actinomycetota</taxon>
        <taxon>Actinomycetes</taxon>
        <taxon>Kitasatosporales</taxon>
        <taxon>Streptomycetaceae</taxon>
        <taxon>Streptomyces</taxon>
    </lineage>
</organism>
<dbReference type="Pfam" id="PF10099">
    <property type="entry name" value="RskA_C"/>
    <property type="match status" value="1"/>
</dbReference>
<evidence type="ECO:0000256" key="1">
    <source>
        <dbReference type="ARBA" id="ARBA00004167"/>
    </source>
</evidence>
<evidence type="ECO:0000256" key="10">
    <source>
        <dbReference type="ARBA" id="ARBA00030803"/>
    </source>
</evidence>